<sequence>MFIEELEKYKINNHFFLEPDDDLKQVCNAPTDKSGVYYVYALKNGKIELVYIGCSGKLQKDGKMFVRKAGLGGIKDRLVNGHQFGKVPRKKSWPNQMRKENIEALDIYWFATHDSKYCDCPKIIESKLLKNYFEIMGGLPKWNKVIY</sequence>
<dbReference type="RefSeq" id="WP_131476993.1">
    <property type="nucleotide sequence ID" value="NZ_SJPE01000020.1"/>
</dbReference>
<dbReference type="AlphaFoldDB" id="A0A4V2L444"/>
<evidence type="ECO:0000313" key="2">
    <source>
        <dbReference type="Proteomes" id="UP000293300"/>
    </source>
</evidence>
<keyword evidence="2" id="KW-1185">Reference proteome</keyword>
<proteinExistence type="predicted"/>
<dbReference type="Proteomes" id="UP000293300">
    <property type="component" value="Unassembled WGS sequence"/>
</dbReference>
<protein>
    <recommendedName>
        <fullName evidence="3">GIY-YIG domain-containing protein</fullName>
    </recommendedName>
</protein>
<name>A0A4V2L444_9FLAO</name>
<evidence type="ECO:0008006" key="3">
    <source>
        <dbReference type="Google" id="ProtNLM"/>
    </source>
</evidence>
<accession>A0A4V2L444</accession>
<comment type="caution">
    <text evidence="1">The sequence shown here is derived from an EMBL/GenBank/DDBJ whole genome shotgun (WGS) entry which is preliminary data.</text>
</comment>
<reference evidence="1 2" key="1">
    <citation type="submission" date="2019-02" db="EMBL/GenBank/DDBJ databases">
        <title>Flavobacterium sp. RD-2-33 isolated from forest soil.</title>
        <authorList>
            <person name="Chaudhary D.K."/>
        </authorList>
    </citation>
    <scope>NUCLEOTIDE SEQUENCE [LARGE SCALE GENOMIC DNA]</scope>
    <source>
        <strain evidence="1 2">RD-2-33</strain>
    </source>
</reference>
<evidence type="ECO:0000313" key="1">
    <source>
        <dbReference type="EMBL" id="TBX65194.1"/>
    </source>
</evidence>
<dbReference type="EMBL" id="SJPE01000020">
    <property type="protein sequence ID" value="TBX65194.1"/>
    <property type="molecule type" value="Genomic_DNA"/>
</dbReference>
<gene>
    <name evidence="1" type="ORF">EZL74_12440</name>
</gene>
<dbReference type="OrthoDB" id="838435at2"/>
<organism evidence="1 2">
    <name type="scientific">Flavobacterium silvisoli</name>
    <dbReference type="NCBI Taxonomy" id="2529433"/>
    <lineage>
        <taxon>Bacteria</taxon>
        <taxon>Pseudomonadati</taxon>
        <taxon>Bacteroidota</taxon>
        <taxon>Flavobacteriia</taxon>
        <taxon>Flavobacteriales</taxon>
        <taxon>Flavobacteriaceae</taxon>
        <taxon>Flavobacterium</taxon>
    </lineage>
</organism>